<organism evidence="3 4">
    <name type="scientific">Ornithobacterium rhinotracheale</name>
    <dbReference type="NCBI Taxonomy" id="28251"/>
    <lineage>
        <taxon>Bacteria</taxon>
        <taxon>Pseudomonadati</taxon>
        <taxon>Bacteroidota</taxon>
        <taxon>Flavobacteriia</taxon>
        <taxon>Flavobacteriales</taxon>
        <taxon>Weeksellaceae</taxon>
        <taxon>Ornithobacterium</taxon>
    </lineage>
</organism>
<protein>
    <submittedName>
        <fullName evidence="3">Sulfite exporter TauE/SafE family protein</fullName>
    </submittedName>
</protein>
<proteinExistence type="predicted"/>
<accession>A0A3R5X0N8</accession>
<feature type="transmembrane region" description="Helical" evidence="1">
    <location>
        <begin position="196"/>
        <end position="213"/>
    </location>
</feature>
<dbReference type="PANTHER" id="PTHR42208">
    <property type="entry name" value="HEAVY METAL TRANSPORTER-RELATED"/>
    <property type="match status" value="1"/>
</dbReference>
<keyword evidence="1" id="KW-0472">Membrane</keyword>
<gene>
    <name evidence="3" type="ORF">EQP59_09860</name>
</gene>
<evidence type="ECO:0000313" key="4">
    <source>
        <dbReference type="Proteomes" id="UP000287701"/>
    </source>
</evidence>
<evidence type="ECO:0000259" key="2">
    <source>
        <dbReference type="Pfam" id="PF13386"/>
    </source>
</evidence>
<evidence type="ECO:0000313" key="3">
    <source>
        <dbReference type="EMBL" id="QAR31623.1"/>
    </source>
</evidence>
<feature type="transmembrane region" description="Helical" evidence="1">
    <location>
        <begin position="74"/>
        <end position="92"/>
    </location>
</feature>
<dbReference type="Pfam" id="PF13386">
    <property type="entry name" value="DsbD_2"/>
    <property type="match status" value="1"/>
</dbReference>
<feature type="transmembrane region" description="Helical" evidence="1">
    <location>
        <begin position="160"/>
        <end position="184"/>
    </location>
</feature>
<sequence length="239" mass="25482">MGVLIISALVLGLANSLHCVGMCGPIAFSLGLSQEKNVAFYIKNLLYQLGRVTTYTSLGVLVGLVGKGISLAGFHGKISIAMGILMIIYALLPKKTIAKVESFGNTSRFLIQVKSKLGEFIKKRSYFSLYITGILNGLLPCGAVYIALIAAIATQSIAKSAMFMALFGLGTIPLMFLAVFLGASLNLPLRNKLNKILPYLIILIGILFIIRGLELGIPFLSPPASALDVSGNPHSCHCH</sequence>
<dbReference type="EMBL" id="CP035107">
    <property type="protein sequence ID" value="QAR31623.1"/>
    <property type="molecule type" value="Genomic_DNA"/>
</dbReference>
<name>A0A3R5X0N8_ORNRH</name>
<reference evidence="3 4" key="1">
    <citation type="submission" date="2019-01" db="EMBL/GenBank/DDBJ databases">
        <title>Whole Genome of Ornithobacterium rhinotracheale FARPER-174b.</title>
        <authorList>
            <person name="Tataje-Lavanda L.A."/>
            <person name="Montalvan A."/>
            <person name="Montesinos R."/>
            <person name="Zimic M."/>
            <person name="Fernandez-Sanchez M."/>
            <person name="Fernandez-Diaz M."/>
        </authorList>
    </citation>
    <scope>NUCLEOTIDE SEQUENCE [LARGE SCALE GENOMIC DNA]</scope>
    <source>
        <strain evidence="3 4">FARPER-174b</strain>
    </source>
</reference>
<keyword evidence="1" id="KW-0812">Transmembrane</keyword>
<keyword evidence="1" id="KW-1133">Transmembrane helix</keyword>
<dbReference type="Proteomes" id="UP000287701">
    <property type="component" value="Chromosome"/>
</dbReference>
<feature type="domain" description="Urease accessory protein UreH-like transmembrane" evidence="2">
    <location>
        <begin position="8"/>
        <end position="207"/>
    </location>
</feature>
<evidence type="ECO:0000256" key="1">
    <source>
        <dbReference type="SAM" id="Phobius"/>
    </source>
</evidence>
<feature type="transmembrane region" description="Helical" evidence="1">
    <location>
        <begin position="126"/>
        <end position="154"/>
    </location>
</feature>
<dbReference type="RefSeq" id="WP_128502045.1">
    <property type="nucleotide sequence ID" value="NZ_CP035107.1"/>
</dbReference>
<dbReference type="InterPro" id="IPR039447">
    <property type="entry name" value="UreH-like_TM_dom"/>
</dbReference>
<dbReference type="PANTHER" id="PTHR42208:SF1">
    <property type="entry name" value="HEAVY METAL TRANSPORTER"/>
    <property type="match status" value="1"/>
</dbReference>
<dbReference type="OrthoDB" id="594443at2"/>
<dbReference type="AlphaFoldDB" id="A0A3R5X0N8"/>